<proteinExistence type="predicted"/>
<protein>
    <submittedName>
        <fullName evidence="1">Uncharacterized protein</fullName>
    </submittedName>
</protein>
<organism evidence="1 2">
    <name type="scientific">Thelephora ganbajun</name>
    <name type="common">Ganba fungus</name>
    <dbReference type="NCBI Taxonomy" id="370292"/>
    <lineage>
        <taxon>Eukaryota</taxon>
        <taxon>Fungi</taxon>
        <taxon>Dikarya</taxon>
        <taxon>Basidiomycota</taxon>
        <taxon>Agaricomycotina</taxon>
        <taxon>Agaricomycetes</taxon>
        <taxon>Thelephorales</taxon>
        <taxon>Thelephoraceae</taxon>
        <taxon>Thelephora</taxon>
    </lineage>
</organism>
<dbReference type="Proteomes" id="UP000886501">
    <property type="component" value="Unassembled WGS sequence"/>
</dbReference>
<keyword evidence="2" id="KW-1185">Reference proteome</keyword>
<comment type="caution">
    <text evidence="1">The sequence shown here is derived from an EMBL/GenBank/DDBJ whole genome shotgun (WGS) entry which is preliminary data.</text>
</comment>
<gene>
    <name evidence="1" type="ORF">BDM02DRAFT_1355662</name>
</gene>
<dbReference type="EMBL" id="MU118190">
    <property type="protein sequence ID" value="KAF9643745.1"/>
    <property type="molecule type" value="Genomic_DNA"/>
</dbReference>
<name>A0ACB6Z1Y8_THEGA</name>
<evidence type="ECO:0000313" key="1">
    <source>
        <dbReference type="EMBL" id="KAF9643745.1"/>
    </source>
</evidence>
<sequence>MWPQKCNIRLEHSKIVRTRRRLQAAFDIRPQIFDLRITNIGAPLPKVTTGDCGLHNWFETLPRLSGVDPITLASRVEGGGENPPIVGSTGERAHADLFCVIFDPLCQGGQNCENRDCARSWCAAISLLRPLIWALTREPGTTMTKLENLQLGVFGEQYRQL</sequence>
<reference evidence="1" key="2">
    <citation type="journal article" date="2020" name="Nat. Commun.">
        <title>Large-scale genome sequencing of mycorrhizal fungi provides insights into the early evolution of symbiotic traits.</title>
        <authorList>
            <person name="Miyauchi S."/>
            <person name="Kiss E."/>
            <person name="Kuo A."/>
            <person name="Drula E."/>
            <person name="Kohler A."/>
            <person name="Sanchez-Garcia M."/>
            <person name="Morin E."/>
            <person name="Andreopoulos B."/>
            <person name="Barry K.W."/>
            <person name="Bonito G."/>
            <person name="Buee M."/>
            <person name="Carver A."/>
            <person name="Chen C."/>
            <person name="Cichocki N."/>
            <person name="Clum A."/>
            <person name="Culley D."/>
            <person name="Crous P.W."/>
            <person name="Fauchery L."/>
            <person name="Girlanda M."/>
            <person name="Hayes R.D."/>
            <person name="Keri Z."/>
            <person name="LaButti K."/>
            <person name="Lipzen A."/>
            <person name="Lombard V."/>
            <person name="Magnuson J."/>
            <person name="Maillard F."/>
            <person name="Murat C."/>
            <person name="Nolan M."/>
            <person name="Ohm R.A."/>
            <person name="Pangilinan J."/>
            <person name="Pereira M.F."/>
            <person name="Perotto S."/>
            <person name="Peter M."/>
            <person name="Pfister S."/>
            <person name="Riley R."/>
            <person name="Sitrit Y."/>
            <person name="Stielow J.B."/>
            <person name="Szollosi G."/>
            <person name="Zifcakova L."/>
            <person name="Stursova M."/>
            <person name="Spatafora J.W."/>
            <person name="Tedersoo L."/>
            <person name="Vaario L.M."/>
            <person name="Yamada A."/>
            <person name="Yan M."/>
            <person name="Wang P."/>
            <person name="Xu J."/>
            <person name="Bruns T."/>
            <person name="Baldrian P."/>
            <person name="Vilgalys R."/>
            <person name="Dunand C."/>
            <person name="Henrissat B."/>
            <person name="Grigoriev I.V."/>
            <person name="Hibbett D."/>
            <person name="Nagy L.G."/>
            <person name="Martin F.M."/>
        </authorList>
    </citation>
    <scope>NUCLEOTIDE SEQUENCE</scope>
    <source>
        <strain evidence="1">P2</strain>
    </source>
</reference>
<evidence type="ECO:0000313" key="2">
    <source>
        <dbReference type="Proteomes" id="UP000886501"/>
    </source>
</evidence>
<reference evidence="1" key="1">
    <citation type="submission" date="2019-10" db="EMBL/GenBank/DDBJ databases">
        <authorList>
            <consortium name="DOE Joint Genome Institute"/>
            <person name="Kuo A."/>
            <person name="Miyauchi S."/>
            <person name="Kiss E."/>
            <person name="Drula E."/>
            <person name="Kohler A."/>
            <person name="Sanchez-Garcia M."/>
            <person name="Andreopoulos B."/>
            <person name="Barry K.W."/>
            <person name="Bonito G."/>
            <person name="Buee M."/>
            <person name="Carver A."/>
            <person name="Chen C."/>
            <person name="Cichocki N."/>
            <person name="Clum A."/>
            <person name="Culley D."/>
            <person name="Crous P.W."/>
            <person name="Fauchery L."/>
            <person name="Girlanda M."/>
            <person name="Hayes R."/>
            <person name="Keri Z."/>
            <person name="Labutti K."/>
            <person name="Lipzen A."/>
            <person name="Lombard V."/>
            <person name="Magnuson J."/>
            <person name="Maillard F."/>
            <person name="Morin E."/>
            <person name="Murat C."/>
            <person name="Nolan M."/>
            <person name="Ohm R."/>
            <person name="Pangilinan J."/>
            <person name="Pereira M."/>
            <person name="Perotto S."/>
            <person name="Peter M."/>
            <person name="Riley R."/>
            <person name="Sitrit Y."/>
            <person name="Stielow B."/>
            <person name="Szollosi G."/>
            <person name="Zifcakova L."/>
            <person name="Stursova M."/>
            <person name="Spatafora J.W."/>
            <person name="Tedersoo L."/>
            <person name="Vaario L.-M."/>
            <person name="Yamada A."/>
            <person name="Yan M."/>
            <person name="Wang P."/>
            <person name="Xu J."/>
            <person name="Bruns T."/>
            <person name="Baldrian P."/>
            <person name="Vilgalys R."/>
            <person name="Henrissat B."/>
            <person name="Grigoriev I.V."/>
            <person name="Hibbett D."/>
            <person name="Nagy L.G."/>
            <person name="Martin F.M."/>
        </authorList>
    </citation>
    <scope>NUCLEOTIDE SEQUENCE</scope>
    <source>
        <strain evidence="1">P2</strain>
    </source>
</reference>
<accession>A0ACB6Z1Y8</accession>